<dbReference type="InterPro" id="IPR040690">
    <property type="entry name" value="FtsX_ECD"/>
</dbReference>
<keyword evidence="5 10" id="KW-0132">Cell division</keyword>
<dbReference type="Proteomes" id="UP000823619">
    <property type="component" value="Unassembled WGS sequence"/>
</dbReference>
<evidence type="ECO:0000256" key="11">
    <source>
        <dbReference type="SAM" id="Phobius"/>
    </source>
</evidence>
<dbReference type="Gene3D" id="3.30.70.3040">
    <property type="match status" value="1"/>
</dbReference>
<dbReference type="EMBL" id="JADIMO010000085">
    <property type="protein sequence ID" value="MBO8445341.1"/>
    <property type="molecule type" value="Genomic_DNA"/>
</dbReference>
<evidence type="ECO:0000259" key="12">
    <source>
        <dbReference type="Pfam" id="PF02687"/>
    </source>
</evidence>
<evidence type="ECO:0000256" key="9">
    <source>
        <dbReference type="ARBA" id="ARBA00023306"/>
    </source>
</evidence>
<dbReference type="Pfam" id="PF02687">
    <property type="entry name" value="FtsX"/>
    <property type="match status" value="1"/>
</dbReference>
<evidence type="ECO:0000256" key="7">
    <source>
        <dbReference type="ARBA" id="ARBA00022989"/>
    </source>
</evidence>
<evidence type="ECO:0000256" key="4">
    <source>
        <dbReference type="ARBA" id="ARBA00022475"/>
    </source>
</evidence>
<keyword evidence="4 10" id="KW-1003">Cell membrane</keyword>
<feature type="transmembrane region" description="Helical" evidence="11">
    <location>
        <begin position="166"/>
        <end position="191"/>
    </location>
</feature>
<comment type="caution">
    <text evidence="14">The sequence shown here is derived from an EMBL/GenBank/DDBJ whole genome shotgun (WGS) entry which is preliminary data.</text>
</comment>
<evidence type="ECO:0000256" key="10">
    <source>
        <dbReference type="PIRNR" id="PIRNR003097"/>
    </source>
</evidence>
<keyword evidence="8 10" id="KW-0472">Membrane</keyword>
<dbReference type="InterPro" id="IPR004513">
    <property type="entry name" value="FtsX"/>
</dbReference>
<comment type="subcellular location">
    <subcellularLocation>
        <location evidence="1">Cell membrane</location>
        <topology evidence="1">Multi-pass membrane protein</topology>
    </subcellularLocation>
</comment>
<evidence type="ECO:0000256" key="1">
    <source>
        <dbReference type="ARBA" id="ARBA00004651"/>
    </source>
</evidence>
<feature type="transmembrane region" description="Helical" evidence="11">
    <location>
        <begin position="12"/>
        <end position="39"/>
    </location>
</feature>
<proteinExistence type="inferred from homology"/>
<feature type="transmembrane region" description="Helical" evidence="11">
    <location>
        <begin position="255"/>
        <end position="279"/>
    </location>
</feature>
<dbReference type="PANTHER" id="PTHR47755">
    <property type="entry name" value="CELL DIVISION PROTEIN FTSX"/>
    <property type="match status" value="1"/>
</dbReference>
<dbReference type="AlphaFoldDB" id="A0A9D9ECC6"/>
<dbReference type="GO" id="GO:0051301">
    <property type="term" value="P:cell division"/>
    <property type="evidence" value="ECO:0007669"/>
    <property type="project" value="UniProtKB-KW"/>
</dbReference>
<evidence type="ECO:0000256" key="6">
    <source>
        <dbReference type="ARBA" id="ARBA00022692"/>
    </source>
</evidence>
<evidence type="ECO:0000259" key="13">
    <source>
        <dbReference type="Pfam" id="PF18075"/>
    </source>
</evidence>
<dbReference type="PANTHER" id="PTHR47755:SF1">
    <property type="entry name" value="CELL DIVISION PROTEIN FTSX"/>
    <property type="match status" value="1"/>
</dbReference>
<comment type="similarity">
    <text evidence="2 10">Belongs to the ABC-4 integral membrane protein family. FtsX subfamily.</text>
</comment>
<keyword evidence="9 10" id="KW-0131">Cell cycle</keyword>
<sequence>MPKGENRSVRRRIVNAYISSVISISLVLLLVGVAALLLVNARSVSDYFKENMQVSVLLKPDVSDDEALAFMSRLEGMDFIRSSEFISKEQGAAEMSELLGEDFLSVFDGSPIPASIDVTLNADYVSADSLEVVRGRIARSPLVDEVIYQKSLVEALNANLSKISSVLAVFIALLLFISFVLINNTVRLSVFDRRFTIHTMKMVGATRSFIRAPFLVQSLFQGIFSAILAIIMLLVILFVIRSEFVQLFGIFRLDLLLAVMGIVIVSGVAICMISTALVVNKLISLNKNELYY</sequence>
<dbReference type="PIRSF" id="PIRSF003097">
    <property type="entry name" value="FtsX"/>
    <property type="match status" value="1"/>
</dbReference>
<feature type="domain" description="ABC3 transporter permease C-terminal" evidence="12">
    <location>
        <begin position="169"/>
        <end position="286"/>
    </location>
</feature>
<dbReference type="Pfam" id="PF18075">
    <property type="entry name" value="FtsX_ECD"/>
    <property type="match status" value="1"/>
</dbReference>
<reference evidence="14" key="1">
    <citation type="submission" date="2020-10" db="EMBL/GenBank/DDBJ databases">
        <authorList>
            <person name="Gilroy R."/>
        </authorList>
    </citation>
    <scope>NUCLEOTIDE SEQUENCE</scope>
    <source>
        <strain evidence="14">D5-748</strain>
    </source>
</reference>
<evidence type="ECO:0000256" key="8">
    <source>
        <dbReference type="ARBA" id="ARBA00023136"/>
    </source>
</evidence>
<reference evidence="14" key="2">
    <citation type="journal article" date="2021" name="PeerJ">
        <title>Extensive microbial diversity within the chicken gut microbiome revealed by metagenomics and culture.</title>
        <authorList>
            <person name="Gilroy R."/>
            <person name="Ravi A."/>
            <person name="Getino M."/>
            <person name="Pursley I."/>
            <person name="Horton D.L."/>
            <person name="Alikhan N.F."/>
            <person name="Baker D."/>
            <person name="Gharbi K."/>
            <person name="Hall N."/>
            <person name="Watson M."/>
            <person name="Adriaenssens E.M."/>
            <person name="Foster-Nyarko E."/>
            <person name="Jarju S."/>
            <person name="Secka A."/>
            <person name="Antonio M."/>
            <person name="Oren A."/>
            <person name="Chaudhuri R.R."/>
            <person name="La Ragione R."/>
            <person name="Hildebrand F."/>
            <person name="Pallen M.J."/>
        </authorList>
    </citation>
    <scope>NUCLEOTIDE SEQUENCE</scope>
    <source>
        <strain evidence="14">D5-748</strain>
    </source>
</reference>
<dbReference type="InterPro" id="IPR003838">
    <property type="entry name" value="ABC3_permease_C"/>
</dbReference>
<feature type="domain" description="FtsX extracellular" evidence="13">
    <location>
        <begin position="53"/>
        <end position="146"/>
    </location>
</feature>
<feature type="transmembrane region" description="Helical" evidence="11">
    <location>
        <begin position="212"/>
        <end position="240"/>
    </location>
</feature>
<evidence type="ECO:0000313" key="15">
    <source>
        <dbReference type="Proteomes" id="UP000823619"/>
    </source>
</evidence>
<evidence type="ECO:0000256" key="2">
    <source>
        <dbReference type="ARBA" id="ARBA00007379"/>
    </source>
</evidence>
<keyword evidence="6 11" id="KW-0812">Transmembrane</keyword>
<keyword evidence="7 11" id="KW-1133">Transmembrane helix</keyword>
<evidence type="ECO:0000313" key="14">
    <source>
        <dbReference type="EMBL" id="MBO8445341.1"/>
    </source>
</evidence>
<organism evidence="14 15">
    <name type="scientific">Candidatus Cryptobacteroides merdavium</name>
    <dbReference type="NCBI Taxonomy" id="2840769"/>
    <lineage>
        <taxon>Bacteria</taxon>
        <taxon>Pseudomonadati</taxon>
        <taxon>Bacteroidota</taxon>
        <taxon>Bacteroidia</taxon>
        <taxon>Bacteroidales</taxon>
        <taxon>Candidatus Cryptobacteroides</taxon>
    </lineage>
</organism>
<name>A0A9D9ECC6_9BACT</name>
<dbReference type="GO" id="GO:0005886">
    <property type="term" value="C:plasma membrane"/>
    <property type="evidence" value="ECO:0007669"/>
    <property type="project" value="UniProtKB-SubCell"/>
</dbReference>
<gene>
    <name evidence="14" type="ORF">IAC23_06580</name>
</gene>
<evidence type="ECO:0000256" key="3">
    <source>
        <dbReference type="ARBA" id="ARBA00021907"/>
    </source>
</evidence>
<evidence type="ECO:0000256" key="5">
    <source>
        <dbReference type="ARBA" id="ARBA00022618"/>
    </source>
</evidence>
<protein>
    <recommendedName>
        <fullName evidence="3 10">Cell division protein FtsX</fullName>
    </recommendedName>
</protein>
<accession>A0A9D9ECC6</accession>